<dbReference type="AlphaFoldDB" id="A0A0A9CBH4"/>
<evidence type="ECO:0000313" key="1">
    <source>
        <dbReference type="EMBL" id="JAD68867.1"/>
    </source>
</evidence>
<protein>
    <submittedName>
        <fullName evidence="1">Uncharacterized protein</fullName>
    </submittedName>
</protein>
<name>A0A0A9CBH4_ARUDO</name>
<reference evidence="1" key="1">
    <citation type="submission" date="2014-09" db="EMBL/GenBank/DDBJ databases">
        <authorList>
            <person name="Magalhaes I.L.F."/>
            <person name="Oliveira U."/>
            <person name="Santos F.R."/>
            <person name="Vidigal T.H.D.A."/>
            <person name="Brescovit A.D."/>
            <person name="Santos A.J."/>
        </authorList>
    </citation>
    <scope>NUCLEOTIDE SEQUENCE</scope>
    <source>
        <tissue evidence="1">Shoot tissue taken approximately 20 cm above the soil surface</tissue>
    </source>
</reference>
<organism evidence="1">
    <name type="scientific">Arundo donax</name>
    <name type="common">Giant reed</name>
    <name type="synonym">Donax arundinaceus</name>
    <dbReference type="NCBI Taxonomy" id="35708"/>
    <lineage>
        <taxon>Eukaryota</taxon>
        <taxon>Viridiplantae</taxon>
        <taxon>Streptophyta</taxon>
        <taxon>Embryophyta</taxon>
        <taxon>Tracheophyta</taxon>
        <taxon>Spermatophyta</taxon>
        <taxon>Magnoliopsida</taxon>
        <taxon>Liliopsida</taxon>
        <taxon>Poales</taxon>
        <taxon>Poaceae</taxon>
        <taxon>PACMAD clade</taxon>
        <taxon>Arundinoideae</taxon>
        <taxon>Arundineae</taxon>
        <taxon>Arundo</taxon>
    </lineage>
</organism>
<proteinExistence type="predicted"/>
<dbReference type="EMBL" id="GBRH01229028">
    <property type="protein sequence ID" value="JAD68867.1"/>
    <property type="molecule type" value="Transcribed_RNA"/>
</dbReference>
<accession>A0A0A9CBH4</accession>
<reference evidence="1" key="2">
    <citation type="journal article" date="2015" name="Data Brief">
        <title>Shoot transcriptome of the giant reed, Arundo donax.</title>
        <authorList>
            <person name="Barrero R.A."/>
            <person name="Guerrero F.D."/>
            <person name="Moolhuijzen P."/>
            <person name="Goolsby J.A."/>
            <person name="Tidwell J."/>
            <person name="Bellgard S.E."/>
            <person name="Bellgard M.I."/>
        </authorList>
    </citation>
    <scope>NUCLEOTIDE SEQUENCE</scope>
    <source>
        <tissue evidence="1">Shoot tissue taken approximately 20 cm above the soil surface</tissue>
    </source>
</reference>
<sequence>MKILLVAENYHPMNVTLHSLILPPWSSVLGGDCRSILLSAAMLSQTNSSFLPAWFLIWRDQTAIFIWCTLFLQGPKCYCAIYHYRVQKCLNKVVTQLVDPITQRLRAFIHFIYKMRKCHKRSQCKCHAEVPEWTGKPDSTDADRLAYMGRPILPLEKEDLALALDAGRPGTSSPH</sequence>